<organism evidence="3 4">
    <name type="scientific">Thermoflexus hugenholtzii JAD2</name>
    <dbReference type="NCBI Taxonomy" id="877466"/>
    <lineage>
        <taxon>Bacteria</taxon>
        <taxon>Bacillati</taxon>
        <taxon>Chloroflexota</taxon>
        <taxon>Thermoflexia</taxon>
        <taxon>Thermoflexales</taxon>
        <taxon>Thermoflexaceae</taxon>
        <taxon>Thermoflexus</taxon>
    </lineage>
</organism>
<dbReference type="PRINTS" id="PR00040">
    <property type="entry name" value="HTHMERR"/>
</dbReference>
<dbReference type="Proteomes" id="UP000197025">
    <property type="component" value="Unassembled WGS sequence"/>
</dbReference>
<evidence type="ECO:0000313" key="4">
    <source>
        <dbReference type="Proteomes" id="UP000197025"/>
    </source>
</evidence>
<dbReference type="GO" id="GO:0003677">
    <property type="term" value="F:DNA binding"/>
    <property type="evidence" value="ECO:0007669"/>
    <property type="project" value="UniProtKB-KW"/>
</dbReference>
<dbReference type="InterPro" id="IPR047057">
    <property type="entry name" value="MerR_fam"/>
</dbReference>
<keyword evidence="1" id="KW-0238">DNA-binding</keyword>
<evidence type="ECO:0000259" key="2">
    <source>
        <dbReference type="PROSITE" id="PS50937"/>
    </source>
</evidence>
<dbReference type="PROSITE" id="PS00552">
    <property type="entry name" value="HTH_MERR_1"/>
    <property type="match status" value="1"/>
</dbReference>
<dbReference type="InParanoid" id="A0A212QTB1"/>
<dbReference type="PANTHER" id="PTHR30204">
    <property type="entry name" value="REDOX-CYCLING DRUG-SENSING TRANSCRIPTIONAL ACTIVATOR SOXR"/>
    <property type="match status" value="1"/>
</dbReference>
<feature type="domain" description="HTH merR-type" evidence="2">
    <location>
        <begin position="17"/>
        <end position="85"/>
    </location>
</feature>
<dbReference type="InterPro" id="IPR000551">
    <property type="entry name" value="MerR-type_HTH_dom"/>
</dbReference>
<keyword evidence="3" id="KW-0346">Stress response</keyword>
<gene>
    <name evidence="3" type="ORF">SAMN02746019_00005850</name>
</gene>
<dbReference type="GO" id="GO:0003700">
    <property type="term" value="F:DNA-binding transcription factor activity"/>
    <property type="evidence" value="ECO:0007669"/>
    <property type="project" value="InterPro"/>
</dbReference>
<evidence type="ECO:0000256" key="1">
    <source>
        <dbReference type="ARBA" id="ARBA00023125"/>
    </source>
</evidence>
<proteinExistence type="predicted"/>
<dbReference type="FunCoup" id="A0A212QTB1">
    <property type="interactions" value="3"/>
</dbReference>
<dbReference type="PANTHER" id="PTHR30204:SF58">
    <property type="entry name" value="HTH-TYPE TRANSCRIPTIONAL REGULATOR YFMP"/>
    <property type="match status" value="1"/>
</dbReference>
<evidence type="ECO:0000313" key="3">
    <source>
        <dbReference type="EMBL" id="SNB62785.1"/>
    </source>
</evidence>
<protein>
    <submittedName>
        <fullName evidence="3">MerR family transcriptional regulator, heat shock protein HspR</fullName>
    </submittedName>
</protein>
<dbReference type="OrthoDB" id="9814833at2"/>
<dbReference type="SUPFAM" id="SSF46955">
    <property type="entry name" value="Putative DNA-binding domain"/>
    <property type="match status" value="1"/>
</dbReference>
<keyword evidence="4" id="KW-1185">Reference proteome</keyword>
<dbReference type="EMBL" id="FYEK01000022">
    <property type="protein sequence ID" value="SNB62785.1"/>
    <property type="molecule type" value="Genomic_DNA"/>
</dbReference>
<dbReference type="SMART" id="SM00422">
    <property type="entry name" value="HTH_MERR"/>
    <property type="match status" value="1"/>
</dbReference>
<dbReference type="AlphaFoldDB" id="A0A212QTB1"/>
<reference evidence="4" key="1">
    <citation type="submission" date="2017-06" db="EMBL/GenBank/DDBJ databases">
        <authorList>
            <person name="Varghese N."/>
            <person name="Submissions S."/>
        </authorList>
    </citation>
    <scope>NUCLEOTIDE SEQUENCE [LARGE SCALE GENOMIC DNA]</scope>
    <source>
        <strain evidence="4">JAD2</strain>
    </source>
</reference>
<dbReference type="RefSeq" id="WP_088570851.1">
    <property type="nucleotide sequence ID" value="NZ_FYEK01000022.1"/>
</dbReference>
<dbReference type="Gene3D" id="1.10.1660.10">
    <property type="match status" value="1"/>
</dbReference>
<sequence>MEVRAYAVEVVDEDEPRYRIGAVAAMVQLHPQTIRYYESIGLITPRRPRGRTRLYSERDVARLRRIVELTRLGVNLAGVEIILRLQEQIEALQAEVERLRAMLAASVPRDPEEHPGP</sequence>
<dbReference type="InterPro" id="IPR009061">
    <property type="entry name" value="DNA-bd_dom_put_sf"/>
</dbReference>
<name>A0A212QTB1_9CHLR</name>
<dbReference type="Pfam" id="PF13411">
    <property type="entry name" value="MerR_1"/>
    <property type="match status" value="1"/>
</dbReference>
<dbReference type="PROSITE" id="PS50937">
    <property type="entry name" value="HTH_MERR_2"/>
    <property type="match status" value="1"/>
</dbReference>
<accession>A0A212QTB1</accession>